<comment type="similarity">
    <text evidence="1 2">Belongs to the small heat shock protein (HSP20) family.</text>
</comment>
<organism evidence="4 5">
    <name type="scientific">Solitalea koreensis</name>
    <dbReference type="NCBI Taxonomy" id="543615"/>
    <lineage>
        <taxon>Bacteria</taxon>
        <taxon>Pseudomonadati</taxon>
        <taxon>Bacteroidota</taxon>
        <taxon>Sphingobacteriia</taxon>
        <taxon>Sphingobacteriales</taxon>
        <taxon>Sphingobacteriaceae</taxon>
        <taxon>Solitalea</taxon>
    </lineage>
</organism>
<keyword evidence="5" id="KW-1185">Reference proteome</keyword>
<reference evidence="4 5" key="1">
    <citation type="submission" date="2017-05" db="EMBL/GenBank/DDBJ databases">
        <authorList>
            <person name="Varghese N."/>
            <person name="Submissions S."/>
        </authorList>
    </citation>
    <scope>NUCLEOTIDE SEQUENCE [LARGE SCALE GENOMIC DNA]</scope>
    <source>
        <strain evidence="4 5">DSM 21342</strain>
    </source>
</reference>
<dbReference type="AlphaFoldDB" id="A0A521DE11"/>
<name>A0A521DE11_9SPHI</name>
<evidence type="ECO:0000256" key="2">
    <source>
        <dbReference type="RuleBase" id="RU003616"/>
    </source>
</evidence>
<dbReference type="EMBL" id="FXSZ01000006">
    <property type="protein sequence ID" value="SMO69929.1"/>
    <property type="molecule type" value="Genomic_DNA"/>
</dbReference>
<evidence type="ECO:0000259" key="3">
    <source>
        <dbReference type="PROSITE" id="PS01031"/>
    </source>
</evidence>
<evidence type="ECO:0000313" key="5">
    <source>
        <dbReference type="Proteomes" id="UP000315971"/>
    </source>
</evidence>
<dbReference type="PANTHER" id="PTHR11527">
    <property type="entry name" value="HEAT-SHOCK PROTEIN 20 FAMILY MEMBER"/>
    <property type="match status" value="1"/>
</dbReference>
<evidence type="ECO:0000313" key="4">
    <source>
        <dbReference type="EMBL" id="SMO69929.1"/>
    </source>
</evidence>
<dbReference type="PROSITE" id="PS01031">
    <property type="entry name" value="SHSP"/>
    <property type="match status" value="1"/>
</dbReference>
<sequence length="147" mass="16892">METRLMKKRENLFPTLFEDFFKPWNGGWLDKMDWGRELTVPAVNISETKNDFKVSLAVPGMKKSDFKIEVDGKVLSISAETEEQKEEKDAKFTRKEYNYSSFSRSFTLPDGVNSDKIDAKYEDGVLKLMLPKNDEAKKIAPKSIAVK</sequence>
<protein>
    <submittedName>
        <fullName evidence="4">HSP20 family protein</fullName>
    </submittedName>
</protein>
<accession>A0A521DE11</accession>
<evidence type="ECO:0000256" key="1">
    <source>
        <dbReference type="PROSITE-ProRule" id="PRU00285"/>
    </source>
</evidence>
<gene>
    <name evidence="4" type="ORF">SAMN06265350_106230</name>
</gene>
<dbReference type="InterPro" id="IPR031107">
    <property type="entry name" value="Small_HSP"/>
</dbReference>
<dbReference type="InterPro" id="IPR008978">
    <property type="entry name" value="HSP20-like_chaperone"/>
</dbReference>
<dbReference type="InterPro" id="IPR002068">
    <property type="entry name" value="A-crystallin/Hsp20_dom"/>
</dbReference>
<dbReference type="OrthoDB" id="9814487at2"/>
<dbReference type="Pfam" id="PF00011">
    <property type="entry name" value="HSP20"/>
    <property type="match status" value="1"/>
</dbReference>
<dbReference type="SUPFAM" id="SSF49764">
    <property type="entry name" value="HSP20-like chaperones"/>
    <property type="match status" value="1"/>
</dbReference>
<proteinExistence type="inferred from homology"/>
<dbReference type="CDD" id="cd06464">
    <property type="entry name" value="ACD_sHsps-like"/>
    <property type="match status" value="1"/>
</dbReference>
<dbReference type="Gene3D" id="2.60.40.790">
    <property type="match status" value="1"/>
</dbReference>
<feature type="domain" description="SHSP" evidence="3">
    <location>
        <begin position="34"/>
        <end position="147"/>
    </location>
</feature>
<dbReference type="Proteomes" id="UP000315971">
    <property type="component" value="Unassembled WGS sequence"/>
</dbReference>